<evidence type="ECO:0000256" key="4">
    <source>
        <dbReference type="ARBA" id="ARBA00022764"/>
    </source>
</evidence>
<dbReference type="HOGENOM" id="CLU_083593_0_0_6"/>
<keyword evidence="3 7" id="KW-0732">Signal</keyword>
<dbReference type="PANTHER" id="PTHR35272">
    <property type="entry name" value="THIOL:DISULFIDE INTERCHANGE PROTEIN DSBC-RELATED"/>
    <property type="match status" value="1"/>
</dbReference>
<evidence type="ECO:0000256" key="6">
    <source>
        <dbReference type="ARBA" id="ARBA00023284"/>
    </source>
</evidence>
<keyword evidence="6 7" id="KW-0676">Redox-active center</keyword>
<evidence type="ECO:0000256" key="1">
    <source>
        <dbReference type="ARBA" id="ARBA00004418"/>
    </source>
</evidence>
<dbReference type="Pfam" id="PF13098">
    <property type="entry name" value="Thioredoxin_2"/>
    <property type="match status" value="1"/>
</dbReference>
<proteinExistence type="inferred from homology"/>
<organism evidence="10">
    <name type="scientific">Hydrogenovibrio crunogenus (strain DSM 25203 / XCL-2)</name>
    <name type="common">Thiomicrospira crunogena</name>
    <dbReference type="NCBI Taxonomy" id="317025"/>
    <lineage>
        <taxon>Bacteria</taxon>
        <taxon>Pseudomonadati</taxon>
        <taxon>Pseudomonadota</taxon>
        <taxon>Gammaproteobacteria</taxon>
        <taxon>Thiotrichales</taxon>
        <taxon>Piscirickettsiaceae</taxon>
        <taxon>Hydrogenovibrio</taxon>
    </lineage>
</organism>
<feature type="chain" id="PRO_5010000267" description="Thiol:disulfide interchange protein" evidence="7">
    <location>
        <begin position="26"/>
        <end position="242"/>
    </location>
</feature>
<evidence type="ECO:0000313" key="10">
    <source>
        <dbReference type="EMBL" id="ABB41248.1"/>
    </source>
</evidence>
<dbReference type="InterPro" id="IPR018950">
    <property type="entry name" value="DiS-bond_isomerase_DsbC/G_N"/>
</dbReference>
<gene>
    <name evidence="10" type="ordered locus">Tcr_0652</name>
</gene>
<protein>
    <recommendedName>
        <fullName evidence="7">Thiol:disulfide interchange protein</fullName>
    </recommendedName>
</protein>
<comment type="subcellular location">
    <subcellularLocation>
        <location evidence="1 7">Periplasm</location>
    </subcellularLocation>
</comment>
<dbReference type="EMBL" id="CP000109">
    <property type="protein sequence ID" value="ABB41248.1"/>
    <property type="molecule type" value="Genomic_DNA"/>
</dbReference>
<dbReference type="CDD" id="cd03020">
    <property type="entry name" value="DsbA_DsbC_DsbG"/>
    <property type="match status" value="1"/>
</dbReference>
<dbReference type="GO" id="GO:0042597">
    <property type="term" value="C:periplasmic space"/>
    <property type="evidence" value="ECO:0007669"/>
    <property type="project" value="UniProtKB-SubCell"/>
</dbReference>
<dbReference type="eggNOG" id="COG1651">
    <property type="taxonomic scope" value="Bacteria"/>
</dbReference>
<dbReference type="OrthoDB" id="12976at2"/>
<dbReference type="STRING" id="317025.Tcr_0652"/>
<dbReference type="InterPro" id="IPR051470">
    <property type="entry name" value="Thiol:disulfide_interchange"/>
</dbReference>
<feature type="domain" description="Disulphide bond isomerase DsbC/G N-terminal" evidence="8">
    <location>
        <begin position="23"/>
        <end position="89"/>
    </location>
</feature>
<sequence>MNPVSVVKRLGLSMMVLAASNQVAADEAAIQKKLNQLIPNAAAANIKESVIPNLYEVSLGAKIIYMSGDGQYIVNGHIINLDTRENVTEQALNQTRKTELDKLSASTMIVYPAKGEKKRTITVFSDIDCPYCRKLHKEIPALNQAGIEVRYMAYPRAGVGSDAYKKAVSVWCAKDSATAMNDAMTTGQVALKTCQNPVKQHMQQAENFGVTGTPNIIFDSGKMIPGYAPANELIKLLIHKSS</sequence>
<dbReference type="KEGG" id="tcx:Tcr_0652"/>
<feature type="signal peptide" evidence="7">
    <location>
        <begin position="1"/>
        <end position="25"/>
    </location>
</feature>
<reference evidence="10" key="1">
    <citation type="submission" date="2006-07" db="EMBL/GenBank/DDBJ databases">
        <title>Complete sequence of Thiomicrospira crunogena XCL-2.</title>
        <authorList>
            <consortium name="US DOE Joint Genome Institute"/>
            <person name="Copeland A."/>
            <person name="Lucas S."/>
            <person name="Lapidus A."/>
            <person name="Barry K."/>
            <person name="Detter J.C."/>
            <person name="Glavina del Rio T."/>
            <person name="Hammon N."/>
            <person name="Israni S."/>
            <person name="Dalin E."/>
            <person name="Tice H."/>
            <person name="Pitluck S."/>
            <person name="Chain P."/>
            <person name="Malfatti S."/>
            <person name="Shin M."/>
            <person name="Vergez L."/>
            <person name="Schmutz J."/>
            <person name="Larimer F."/>
            <person name="Land M."/>
            <person name="Hauser L."/>
            <person name="Kyrpides N."/>
            <person name="Lykidis A."/>
            <person name="Scott K.M."/>
            <person name="Sievert S."/>
            <person name="Kerfeld C."/>
            <person name="Freyermuth S."/>
            <person name="Dobrinski K."/>
            <person name="Boller A."/>
            <person name="Fitzpatrick K."/>
            <person name="Thoma P."/>
            <person name="Moore J."/>
            <person name="Richardson P."/>
        </authorList>
    </citation>
    <scope>NUCLEOTIDE SEQUENCE</scope>
    <source>
        <strain evidence="10">XCL-2</strain>
    </source>
</reference>
<dbReference type="Gene3D" id="3.40.30.10">
    <property type="entry name" value="Glutaredoxin"/>
    <property type="match status" value="1"/>
</dbReference>
<evidence type="ECO:0000256" key="2">
    <source>
        <dbReference type="ARBA" id="ARBA00009813"/>
    </source>
</evidence>
<comment type="function">
    <text evidence="7">Required for disulfide bond formation in some periplasmic proteins. Acts by transferring its disulfide bond to other proteins and is reduced in the process.</text>
</comment>
<evidence type="ECO:0000256" key="7">
    <source>
        <dbReference type="RuleBase" id="RU364038"/>
    </source>
</evidence>
<evidence type="ECO:0000256" key="5">
    <source>
        <dbReference type="ARBA" id="ARBA00023157"/>
    </source>
</evidence>
<accession>Q31HX5</accession>
<dbReference type="InterPro" id="IPR033954">
    <property type="entry name" value="DiS-bond_Isoase_DsbC/G"/>
</dbReference>
<dbReference type="PANTHER" id="PTHR35272:SF3">
    <property type="entry name" value="THIOL:DISULFIDE INTERCHANGE PROTEIN DSBC"/>
    <property type="match status" value="1"/>
</dbReference>
<comment type="similarity">
    <text evidence="2 7">Belongs to the thioredoxin family. DsbC subfamily.</text>
</comment>
<dbReference type="InterPro" id="IPR012336">
    <property type="entry name" value="Thioredoxin-like_fold"/>
</dbReference>
<keyword evidence="5" id="KW-1015">Disulfide bond</keyword>
<feature type="domain" description="Thioredoxin-like fold" evidence="9">
    <location>
        <begin position="113"/>
        <end position="237"/>
    </location>
</feature>
<evidence type="ECO:0000259" key="9">
    <source>
        <dbReference type="Pfam" id="PF13098"/>
    </source>
</evidence>
<dbReference type="AlphaFoldDB" id="Q31HX5"/>
<evidence type="ECO:0000259" key="8">
    <source>
        <dbReference type="Pfam" id="PF10411"/>
    </source>
</evidence>
<dbReference type="SUPFAM" id="SSF52833">
    <property type="entry name" value="Thioredoxin-like"/>
    <property type="match status" value="1"/>
</dbReference>
<evidence type="ECO:0000256" key="3">
    <source>
        <dbReference type="ARBA" id="ARBA00022729"/>
    </source>
</evidence>
<dbReference type="InterPro" id="IPR036249">
    <property type="entry name" value="Thioredoxin-like_sf"/>
</dbReference>
<name>Q31HX5_HYDCU</name>
<dbReference type="Pfam" id="PF10411">
    <property type="entry name" value="DsbC_N"/>
    <property type="match status" value="1"/>
</dbReference>
<keyword evidence="4 7" id="KW-0574">Periplasm</keyword>
<dbReference type="InterPro" id="IPR009094">
    <property type="entry name" value="DiS-bond_isomerase_DsbC/G_N_sf"/>
</dbReference>
<dbReference type="Gene3D" id="3.10.450.70">
    <property type="entry name" value="Disulphide bond isomerase, DsbC/G, N-terminal"/>
    <property type="match status" value="1"/>
</dbReference>
<dbReference type="SUPFAM" id="SSF54423">
    <property type="entry name" value="DsbC/DsbG N-terminal domain-like"/>
    <property type="match status" value="1"/>
</dbReference>